<evidence type="ECO:0000313" key="2">
    <source>
        <dbReference type="EMBL" id="QDU22896.1"/>
    </source>
</evidence>
<keyword evidence="1" id="KW-0812">Transmembrane</keyword>
<evidence type="ECO:0000313" key="3">
    <source>
        <dbReference type="Proteomes" id="UP000319576"/>
    </source>
</evidence>
<evidence type="ECO:0000256" key="1">
    <source>
        <dbReference type="SAM" id="Phobius"/>
    </source>
</evidence>
<sequence length="113" mass="12282">MDDLLPYLLVWLAVTVPGAVVGWFGTFRKAGQAGWKALVPAYNVFVLVVDVARLSPLWAVLLLIPGVNLVAALLVNVEVARRFGRSESFGLGLAVFGFVFYPVLGFGAARYQR</sequence>
<keyword evidence="1" id="KW-1133">Transmembrane helix</keyword>
<keyword evidence="3" id="KW-1185">Reference proteome</keyword>
<dbReference type="Pfam" id="PF18936">
    <property type="entry name" value="DUF5684"/>
    <property type="match status" value="1"/>
</dbReference>
<accession>A0A517XZG0</accession>
<proteinExistence type="predicted"/>
<dbReference type="AlphaFoldDB" id="A0A517XZG0"/>
<protein>
    <recommendedName>
        <fullName evidence="4">Signal peptidase I</fullName>
    </recommendedName>
</protein>
<reference evidence="2 3" key="1">
    <citation type="submission" date="2019-02" db="EMBL/GenBank/DDBJ databases">
        <title>Deep-cultivation of Planctomycetes and their phenomic and genomic characterization uncovers novel biology.</title>
        <authorList>
            <person name="Wiegand S."/>
            <person name="Jogler M."/>
            <person name="Boedeker C."/>
            <person name="Pinto D."/>
            <person name="Vollmers J."/>
            <person name="Rivas-Marin E."/>
            <person name="Kohn T."/>
            <person name="Peeters S.H."/>
            <person name="Heuer A."/>
            <person name="Rast P."/>
            <person name="Oberbeckmann S."/>
            <person name="Bunk B."/>
            <person name="Jeske O."/>
            <person name="Meyerdierks A."/>
            <person name="Storesund J.E."/>
            <person name="Kallscheuer N."/>
            <person name="Luecker S."/>
            <person name="Lage O.M."/>
            <person name="Pohl T."/>
            <person name="Merkel B.J."/>
            <person name="Hornburger P."/>
            <person name="Mueller R.-W."/>
            <person name="Bruemmer F."/>
            <person name="Labrenz M."/>
            <person name="Spormann A.M."/>
            <person name="Op den Camp H."/>
            <person name="Overmann J."/>
            <person name="Amann R."/>
            <person name="Jetten M.S.M."/>
            <person name="Mascher T."/>
            <person name="Medema M.H."/>
            <person name="Devos D.P."/>
            <person name="Kaster A.-K."/>
            <person name="Ovreas L."/>
            <person name="Rohde M."/>
            <person name="Galperin M.Y."/>
            <person name="Jogler C."/>
        </authorList>
    </citation>
    <scope>NUCLEOTIDE SEQUENCE [LARGE SCALE GENOMIC DNA]</scope>
    <source>
        <strain evidence="2 3">ETA_A1</strain>
    </source>
</reference>
<feature type="transmembrane region" description="Helical" evidence="1">
    <location>
        <begin position="89"/>
        <end position="109"/>
    </location>
</feature>
<organism evidence="2 3">
    <name type="scientific">Urbifossiella limnaea</name>
    <dbReference type="NCBI Taxonomy" id="2528023"/>
    <lineage>
        <taxon>Bacteria</taxon>
        <taxon>Pseudomonadati</taxon>
        <taxon>Planctomycetota</taxon>
        <taxon>Planctomycetia</taxon>
        <taxon>Gemmatales</taxon>
        <taxon>Gemmataceae</taxon>
        <taxon>Urbifossiella</taxon>
    </lineage>
</organism>
<name>A0A517XZG0_9BACT</name>
<keyword evidence="1" id="KW-0472">Membrane</keyword>
<dbReference type="Proteomes" id="UP000319576">
    <property type="component" value="Chromosome"/>
</dbReference>
<feature type="transmembrane region" description="Helical" evidence="1">
    <location>
        <begin position="6"/>
        <end position="26"/>
    </location>
</feature>
<evidence type="ECO:0008006" key="4">
    <source>
        <dbReference type="Google" id="ProtNLM"/>
    </source>
</evidence>
<dbReference type="RefSeq" id="WP_145243008.1">
    <property type="nucleotide sequence ID" value="NZ_CP036273.1"/>
</dbReference>
<dbReference type="EMBL" id="CP036273">
    <property type="protein sequence ID" value="QDU22896.1"/>
    <property type="molecule type" value="Genomic_DNA"/>
</dbReference>
<dbReference type="KEGG" id="uli:ETAA1_48850"/>
<dbReference type="OrthoDB" id="2376202at2"/>
<feature type="transmembrane region" description="Helical" evidence="1">
    <location>
        <begin position="58"/>
        <end position="77"/>
    </location>
</feature>
<gene>
    <name evidence="2" type="ORF">ETAA1_48850</name>
</gene>
<dbReference type="InterPro" id="IPR043739">
    <property type="entry name" value="DUF5684"/>
</dbReference>